<accession>A0A974HV46</accession>
<keyword evidence="1" id="KW-0472">Membrane</keyword>
<sequence>MTAACRVWRRLGRKIRATEQRCTFTRSVQAMLRSLCLFICILPGEVPFVLVSFVCLEKSTFPPPSSMDMCLCSGSTN</sequence>
<keyword evidence="1" id="KW-1133">Transmembrane helix</keyword>
<dbReference type="AlphaFoldDB" id="A0A974HV46"/>
<dbReference type="Proteomes" id="UP000694892">
    <property type="component" value="Chromosome 2S"/>
</dbReference>
<dbReference type="EMBL" id="CM004469">
    <property type="protein sequence ID" value="OCT91562.1"/>
    <property type="molecule type" value="Genomic_DNA"/>
</dbReference>
<name>A0A974HV46_XENLA</name>
<protein>
    <submittedName>
        <fullName evidence="2">Uncharacterized protein</fullName>
    </submittedName>
</protein>
<gene>
    <name evidence="2" type="ORF">XELAEV_18014621mg</name>
</gene>
<feature type="transmembrane region" description="Helical" evidence="1">
    <location>
        <begin position="35"/>
        <end position="54"/>
    </location>
</feature>
<proteinExistence type="predicted"/>
<reference evidence="3" key="1">
    <citation type="journal article" date="2016" name="Nature">
        <title>Genome evolution in the allotetraploid frog Xenopus laevis.</title>
        <authorList>
            <person name="Session A.M."/>
            <person name="Uno Y."/>
            <person name="Kwon T."/>
            <person name="Chapman J.A."/>
            <person name="Toyoda A."/>
            <person name="Takahashi S."/>
            <person name="Fukui A."/>
            <person name="Hikosaka A."/>
            <person name="Suzuki A."/>
            <person name="Kondo M."/>
            <person name="van Heeringen S.J."/>
            <person name="Quigley I."/>
            <person name="Heinz S."/>
            <person name="Ogino H."/>
            <person name="Ochi H."/>
            <person name="Hellsten U."/>
            <person name="Lyons J.B."/>
            <person name="Simakov O."/>
            <person name="Putnam N."/>
            <person name="Stites J."/>
            <person name="Kuroki Y."/>
            <person name="Tanaka T."/>
            <person name="Michiue T."/>
            <person name="Watanabe M."/>
            <person name="Bogdanovic O."/>
            <person name="Lister R."/>
            <person name="Georgiou G."/>
            <person name="Paranjpe S.S."/>
            <person name="van Kruijsbergen I."/>
            <person name="Shu S."/>
            <person name="Carlson J."/>
            <person name="Kinoshita T."/>
            <person name="Ohta Y."/>
            <person name="Mawaribuchi S."/>
            <person name="Jenkins J."/>
            <person name="Grimwood J."/>
            <person name="Schmutz J."/>
            <person name="Mitros T."/>
            <person name="Mozaffari S.V."/>
            <person name="Suzuki Y."/>
            <person name="Haramoto Y."/>
            <person name="Yamamoto T.S."/>
            <person name="Takagi C."/>
            <person name="Heald R."/>
            <person name="Miller K."/>
            <person name="Haudenschild C."/>
            <person name="Kitzman J."/>
            <person name="Nakayama T."/>
            <person name="Izutsu Y."/>
            <person name="Robert J."/>
            <person name="Fortriede J."/>
            <person name="Burns K."/>
            <person name="Lotay V."/>
            <person name="Karimi K."/>
            <person name="Yasuoka Y."/>
            <person name="Dichmann D.S."/>
            <person name="Flajnik M.F."/>
            <person name="Houston D.W."/>
            <person name="Shendure J."/>
            <person name="DuPasquier L."/>
            <person name="Vize P.D."/>
            <person name="Zorn A.M."/>
            <person name="Ito M."/>
            <person name="Marcotte E.M."/>
            <person name="Wallingford J.B."/>
            <person name="Ito Y."/>
            <person name="Asashima M."/>
            <person name="Ueno N."/>
            <person name="Matsuda Y."/>
            <person name="Veenstra G.J."/>
            <person name="Fujiyama A."/>
            <person name="Harland R.M."/>
            <person name="Taira M."/>
            <person name="Rokhsar D.S."/>
        </authorList>
    </citation>
    <scope>NUCLEOTIDE SEQUENCE [LARGE SCALE GENOMIC DNA]</scope>
    <source>
        <strain evidence="3">J</strain>
    </source>
</reference>
<keyword evidence="1" id="KW-0812">Transmembrane</keyword>
<evidence type="ECO:0000313" key="3">
    <source>
        <dbReference type="Proteomes" id="UP000694892"/>
    </source>
</evidence>
<evidence type="ECO:0000313" key="2">
    <source>
        <dbReference type="EMBL" id="OCT91562.1"/>
    </source>
</evidence>
<evidence type="ECO:0000256" key="1">
    <source>
        <dbReference type="SAM" id="Phobius"/>
    </source>
</evidence>
<organism evidence="2 3">
    <name type="scientific">Xenopus laevis</name>
    <name type="common">African clawed frog</name>
    <dbReference type="NCBI Taxonomy" id="8355"/>
    <lineage>
        <taxon>Eukaryota</taxon>
        <taxon>Metazoa</taxon>
        <taxon>Chordata</taxon>
        <taxon>Craniata</taxon>
        <taxon>Vertebrata</taxon>
        <taxon>Euteleostomi</taxon>
        <taxon>Amphibia</taxon>
        <taxon>Batrachia</taxon>
        <taxon>Anura</taxon>
        <taxon>Pipoidea</taxon>
        <taxon>Pipidae</taxon>
        <taxon>Xenopodinae</taxon>
        <taxon>Xenopus</taxon>
        <taxon>Xenopus</taxon>
    </lineage>
</organism>